<name>A0A1Y6KWG0_9GAMM</name>
<keyword evidence="8" id="KW-1185">Reference proteome</keyword>
<dbReference type="SUPFAM" id="SSF51569">
    <property type="entry name" value="Aldolase"/>
    <property type="match status" value="1"/>
</dbReference>
<dbReference type="GO" id="GO:0006096">
    <property type="term" value="P:glycolytic process"/>
    <property type="evidence" value="ECO:0007669"/>
    <property type="project" value="UniProtKB-UniPathway"/>
</dbReference>
<evidence type="ECO:0000313" key="8">
    <source>
        <dbReference type="Proteomes" id="UP000196485"/>
    </source>
</evidence>
<evidence type="ECO:0000256" key="5">
    <source>
        <dbReference type="ARBA" id="ARBA00023239"/>
    </source>
</evidence>
<evidence type="ECO:0000256" key="3">
    <source>
        <dbReference type="ARBA" id="ARBA00013068"/>
    </source>
</evidence>
<dbReference type="EC" id="4.1.2.13" evidence="3"/>
<accession>A0A1Y6KWG0</accession>
<dbReference type="GO" id="GO:0004332">
    <property type="term" value="F:fructose-bisphosphate aldolase activity"/>
    <property type="evidence" value="ECO:0007669"/>
    <property type="project" value="UniProtKB-EC"/>
</dbReference>
<dbReference type="UniPathway" id="UPA00109">
    <property type="reaction ID" value="UER00183"/>
</dbReference>
<protein>
    <recommendedName>
        <fullName evidence="3">fructose-bisphosphate aldolase</fullName>
        <ecNumber evidence="3">4.1.2.13</ecNumber>
    </recommendedName>
    <alternativeName>
        <fullName evidence="6">Fructose-bisphosphate aldolase class I</fullName>
    </alternativeName>
</protein>
<evidence type="ECO:0000256" key="1">
    <source>
        <dbReference type="ARBA" id="ARBA00004714"/>
    </source>
</evidence>
<evidence type="ECO:0000256" key="4">
    <source>
        <dbReference type="ARBA" id="ARBA00023152"/>
    </source>
</evidence>
<comment type="similarity">
    <text evidence="2">Belongs to the class I fructose-bisphosphate aldolase family.</text>
</comment>
<reference evidence="8" key="1">
    <citation type="submission" date="2017-06" db="EMBL/GenBank/DDBJ databases">
        <authorList>
            <person name="Rodrigo-Torres L."/>
            <person name="Arahal R. D."/>
            <person name="Lucena T."/>
        </authorList>
    </citation>
    <scope>NUCLEOTIDE SEQUENCE [LARGE SCALE GENOMIC DNA]</scope>
    <source>
        <strain evidence="8">type strain: CECT 9192</strain>
    </source>
</reference>
<evidence type="ECO:0000313" key="7">
    <source>
        <dbReference type="EMBL" id="SMY15417.1"/>
    </source>
</evidence>
<sequence length="298" mass="32540">MTTFNTQQLEKMRTQEGFIAALDQSGGSTPKALKTYGIEESAYSNDEQMFDLVHAMRSRIITSPAFSGEKVIGAILFENTLDREIEGKPSSLYLWEDKGVLPFLKVDQGLEDKANGVQLMEPIVYLEALVAKAKSKDVFGTKMRSVIWDANEAGIKAVVAQQIEVAKTIIAGGLVPIIEPEVSIDSPEKAQAEEILNRELSAQLDQLNDDQLVMLKLTLPEQANLYSGLIAHKNMVKVVALSGGFPLMQACEKLAANNGIIASFSRVLTDDLFADQAQADFDAALAKTIEPIYQASRS</sequence>
<dbReference type="PANTHER" id="PTHR11627">
    <property type="entry name" value="FRUCTOSE-BISPHOSPHATE ALDOLASE"/>
    <property type="match status" value="1"/>
</dbReference>
<evidence type="ECO:0000256" key="6">
    <source>
        <dbReference type="ARBA" id="ARBA00029799"/>
    </source>
</evidence>
<comment type="pathway">
    <text evidence="1">Carbohydrate degradation; glycolysis; D-glyceraldehyde 3-phosphate and glycerone phosphate from D-glucose: step 4/4.</text>
</comment>
<proteinExistence type="inferred from homology"/>
<dbReference type="InterPro" id="IPR013785">
    <property type="entry name" value="Aldolase_TIM"/>
</dbReference>
<keyword evidence="5 7" id="KW-0456">Lyase</keyword>
<dbReference type="EMBL" id="FYAH01000001">
    <property type="protein sequence ID" value="SMY15417.1"/>
    <property type="molecule type" value="Genomic_DNA"/>
</dbReference>
<dbReference type="NCBIfam" id="NF003784">
    <property type="entry name" value="PRK05377.1"/>
    <property type="match status" value="1"/>
</dbReference>
<dbReference type="Pfam" id="PF00274">
    <property type="entry name" value="Glycolytic"/>
    <property type="match status" value="1"/>
</dbReference>
<organism evidence="7 8">
    <name type="scientific">Photobacterium aquimaris</name>
    <dbReference type="NCBI Taxonomy" id="512643"/>
    <lineage>
        <taxon>Bacteria</taxon>
        <taxon>Pseudomonadati</taxon>
        <taxon>Pseudomonadota</taxon>
        <taxon>Gammaproteobacteria</taxon>
        <taxon>Vibrionales</taxon>
        <taxon>Vibrionaceae</taxon>
        <taxon>Photobacterium</taxon>
    </lineage>
</organism>
<dbReference type="InterPro" id="IPR000741">
    <property type="entry name" value="FBA_I"/>
</dbReference>
<dbReference type="AlphaFoldDB" id="A0A1Y6KWG0"/>
<keyword evidence="4" id="KW-0324">Glycolysis</keyword>
<dbReference type="RefSeq" id="WP_087819677.1">
    <property type="nucleotide sequence ID" value="NZ_FYAH01000001.1"/>
</dbReference>
<dbReference type="Proteomes" id="UP000196485">
    <property type="component" value="Unassembled WGS sequence"/>
</dbReference>
<evidence type="ECO:0000256" key="2">
    <source>
        <dbReference type="ARBA" id="ARBA00010387"/>
    </source>
</evidence>
<dbReference type="Gene3D" id="3.20.20.70">
    <property type="entry name" value="Aldolase class I"/>
    <property type="match status" value="1"/>
</dbReference>
<gene>
    <name evidence="7" type="primary">fda</name>
    <name evidence="7" type="ORF">PAQU9191_00640</name>
</gene>